<protein>
    <submittedName>
        <fullName evidence="5">M20 family metallopeptidase</fullName>
    </submittedName>
</protein>
<dbReference type="SUPFAM" id="SSF53187">
    <property type="entry name" value="Zn-dependent exopeptidases"/>
    <property type="match status" value="1"/>
</dbReference>
<dbReference type="PIRSF" id="PIRSF037238">
    <property type="entry name" value="Carboxypeptidase_G2"/>
    <property type="match status" value="1"/>
</dbReference>
<dbReference type="PANTHER" id="PTHR43808">
    <property type="entry name" value="ACETYLORNITHINE DEACETYLASE"/>
    <property type="match status" value="1"/>
</dbReference>
<evidence type="ECO:0000259" key="4">
    <source>
        <dbReference type="Pfam" id="PF07687"/>
    </source>
</evidence>
<feature type="active site" description="Proton acceptor" evidence="3">
    <location>
        <position position="151"/>
    </location>
</feature>
<comment type="caution">
    <text evidence="5">The sequence shown here is derived from an EMBL/GenBank/DDBJ whole genome shotgun (WGS) entry which is preliminary data.</text>
</comment>
<keyword evidence="2" id="KW-0378">Hydrolase</keyword>
<evidence type="ECO:0000313" key="6">
    <source>
        <dbReference type="Proteomes" id="UP000305267"/>
    </source>
</evidence>
<dbReference type="PANTHER" id="PTHR43808:SF9">
    <property type="entry name" value="BLL0789 PROTEIN"/>
    <property type="match status" value="1"/>
</dbReference>
<evidence type="ECO:0000256" key="1">
    <source>
        <dbReference type="ARBA" id="ARBA00022723"/>
    </source>
</evidence>
<dbReference type="InterPro" id="IPR050072">
    <property type="entry name" value="Peptidase_M20A"/>
</dbReference>
<name>A0A5C4LFQ1_9HYPH</name>
<dbReference type="EMBL" id="VDDA01000008">
    <property type="protein sequence ID" value="TNC11588.1"/>
    <property type="molecule type" value="Genomic_DNA"/>
</dbReference>
<evidence type="ECO:0000256" key="2">
    <source>
        <dbReference type="ARBA" id="ARBA00022801"/>
    </source>
</evidence>
<dbReference type="Pfam" id="PF01546">
    <property type="entry name" value="Peptidase_M20"/>
    <property type="match status" value="1"/>
</dbReference>
<evidence type="ECO:0000256" key="3">
    <source>
        <dbReference type="PIRSR" id="PIRSR037238-1"/>
    </source>
</evidence>
<dbReference type="GO" id="GO:0046872">
    <property type="term" value="F:metal ion binding"/>
    <property type="evidence" value="ECO:0007669"/>
    <property type="project" value="UniProtKB-KW"/>
</dbReference>
<dbReference type="SUPFAM" id="SSF55031">
    <property type="entry name" value="Bacterial exopeptidase dimerisation domain"/>
    <property type="match status" value="1"/>
</dbReference>
<gene>
    <name evidence="5" type="ORF">FF100_18210</name>
</gene>
<dbReference type="RefSeq" id="WP_139037108.1">
    <property type="nucleotide sequence ID" value="NZ_VDDA01000008.1"/>
</dbReference>
<proteinExistence type="predicted"/>
<sequence length="397" mass="40474">MTLNDRERAVLAWLADRHDAMADLLAEIVAIDSGSRDKPGIDRVGAVLRRSLAGAGIPTRVIAHPDHGDNLLAELPGDAPGGHALLLGHMDTVFPAGTAAERPFRIADGVATGPGVADMKAGLVMNLFVAQAFAATGGAPMPLSLLCTGDEEIASPASRPVIEAAARGAALVLNAEPGRASGNVVTRRKGALFLRVAITGRAAHSGVEPGKGASAIDAMARKILKLHALQDLAAGTTVNVGLASGGVTVNTVAPQAGLEIDVRFRDHAAMRAVRQAIEAIVAEEEPAGTRARIVDDAGFLPLVESEAGQALFSLYAGCARDIGFAVEGEFTGGSADSGFTASVGAPTLCATGPVGGGAHTPEEYCRLDTMVPRAQAAALTILRAPSSRVPQTQVPLA</sequence>
<evidence type="ECO:0000313" key="5">
    <source>
        <dbReference type="EMBL" id="TNC11588.1"/>
    </source>
</evidence>
<dbReference type="InterPro" id="IPR011650">
    <property type="entry name" value="Peptidase_M20_dimer"/>
</dbReference>
<dbReference type="InterPro" id="IPR036264">
    <property type="entry name" value="Bact_exopeptidase_dim_dom"/>
</dbReference>
<dbReference type="Gene3D" id="3.40.630.10">
    <property type="entry name" value="Zn peptidases"/>
    <property type="match status" value="1"/>
</dbReference>
<feature type="domain" description="Peptidase M20 dimerisation" evidence="4">
    <location>
        <begin position="187"/>
        <end position="288"/>
    </location>
</feature>
<dbReference type="GO" id="GO:0016787">
    <property type="term" value="F:hydrolase activity"/>
    <property type="evidence" value="ECO:0007669"/>
    <property type="project" value="UniProtKB-KW"/>
</dbReference>
<dbReference type="OrthoDB" id="9776600at2"/>
<accession>A0A5C4LFQ1</accession>
<feature type="active site" evidence="3">
    <location>
        <position position="91"/>
    </location>
</feature>
<dbReference type="InterPro" id="IPR017150">
    <property type="entry name" value="Pept_M20_glutamate_carboxypep"/>
</dbReference>
<keyword evidence="6" id="KW-1185">Reference proteome</keyword>
<dbReference type="Pfam" id="PF07687">
    <property type="entry name" value="M20_dimer"/>
    <property type="match status" value="1"/>
</dbReference>
<keyword evidence="1" id="KW-0479">Metal-binding</keyword>
<dbReference type="Proteomes" id="UP000305267">
    <property type="component" value="Unassembled WGS sequence"/>
</dbReference>
<dbReference type="Gene3D" id="3.30.70.360">
    <property type="match status" value="1"/>
</dbReference>
<reference evidence="5 6" key="1">
    <citation type="submission" date="2019-06" db="EMBL/GenBank/DDBJ databases">
        <title>Genome of Methylobacterium sp. 17Sr1-39.</title>
        <authorList>
            <person name="Seo T."/>
        </authorList>
    </citation>
    <scope>NUCLEOTIDE SEQUENCE [LARGE SCALE GENOMIC DNA]</scope>
    <source>
        <strain evidence="5 6">17Sr1-39</strain>
    </source>
</reference>
<organism evidence="5 6">
    <name type="scientific">Methylobacterium terricola</name>
    <dbReference type="NCBI Taxonomy" id="2583531"/>
    <lineage>
        <taxon>Bacteria</taxon>
        <taxon>Pseudomonadati</taxon>
        <taxon>Pseudomonadota</taxon>
        <taxon>Alphaproteobacteria</taxon>
        <taxon>Hyphomicrobiales</taxon>
        <taxon>Methylobacteriaceae</taxon>
        <taxon>Methylobacterium</taxon>
    </lineage>
</organism>
<dbReference type="AlphaFoldDB" id="A0A5C4LFQ1"/>
<dbReference type="InterPro" id="IPR002933">
    <property type="entry name" value="Peptidase_M20"/>
</dbReference>
<dbReference type="CDD" id="cd03885">
    <property type="entry name" value="M20_CPDG2"/>
    <property type="match status" value="1"/>
</dbReference>